<feature type="transmembrane region" description="Helical" evidence="3">
    <location>
        <begin position="35"/>
        <end position="53"/>
    </location>
</feature>
<dbReference type="PRINTS" id="PR00463">
    <property type="entry name" value="EP450I"/>
</dbReference>
<dbReference type="PANTHER" id="PTHR24305:SF166">
    <property type="entry name" value="CYTOCHROME P450 12A4, MITOCHONDRIAL-RELATED"/>
    <property type="match status" value="1"/>
</dbReference>
<reference evidence="4 5" key="1">
    <citation type="journal article" date="2014" name="Nat. Commun.">
        <title>Multiple recent horizontal transfers of a large genomic region in cheese making fungi.</title>
        <authorList>
            <person name="Cheeseman K."/>
            <person name="Ropars J."/>
            <person name="Renault P."/>
            <person name="Dupont J."/>
            <person name="Gouzy J."/>
            <person name="Branca A."/>
            <person name="Abraham A.L."/>
            <person name="Ceppi M."/>
            <person name="Conseiller E."/>
            <person name="Debuchy R."/>
            <person name="Malagnac F."/>
            <person name="Goarin A."/>
            <person name="Silar P."/>
            <person name="Lacoste S."/>
            <person name="Sallet E."/>
            <person name="Bensimon A."/>
            <person name="Giraud T."/>
            <person name="Brygoo Y."/>
        </authorList>
    </citation>
    <scope>NUCLEOTIDE SEQUENCE [LARGE SCALE GENOMIC DNA]</scope>
    <source>
        <strain evidence="5">FM 013</strain>
    </source>
</reference>
<comment type="cofactor">
    <cofactor evidence="2">
        <name>heme</name>
        <dbReference type="ChEBI" id="CHEBI:30413"/>
    </cofactor>
</comment>
<organism evidence="4 5">
    <name type="scientific">Penicillium camemberti (strain FM 013)</name>
    <dbReference type="NCBI Taxonomy" id="1429867"/>
    <lineage>
        <taxon>Eukaryota</taxon>
        <taxon>Fungi</taxon>
        <taxon>Dikarya</taxon>
        <taxon>Ascomycota</taxon>
        <taxon>Pezizomycotina</taxon>
        <taxon>Eurotiomycetes</taxon>
        <taxon>Eurotiomycetidae</taxon>
        <taxon>Eurotiales</taxon>
        <taxon>Aspergillaceae</taxon>
        <taxon>Penicillium</taxon>
    </lineage>
</organism>
<dbReference type="SUPFAM" id="SSF48264">
    <property type="entry name" value="Cytochrome P450"/>
    <property type="match status" value="1"/>
</dbReference>
<dbReference type="PRINTS" id="PR00385">
    <property type="entry name" value="P450"/>
</dbReference>
<evidence type="ECO:0000313" key="5">
    <source>
        <dbReference type="Proteomes" id="UP000053732"/>
    </source>
</evidence>
<keyword evidence="2" id="KW-0479">Metal-binding</keyword>
<protein>
    <submittedName>
        <fullName evidence="4">Cytochrome P450</fullName>
    </submittedName>
</protein>
<evidence type="ECO:0000256" key="1">
    <source>
        <dbReference type="ARBA" id="ARBA00010617"/>
    </source>
</evidence>
<gene>
    <name evidence="4" type="ORF">PCAMFM013_S017g000222</name>
</gene>
<evidence type="ECO:0000256" key="2">
    <source>
        <dbReference type="PIRSR" id="PIRSR602401-1"/>
    </source>
</evidence>
<dbReference type="GO" id="GO:0004497">
    <property type="term" value="F:monooxygenase activity"/>
    <property type="evidence" value="ECO:0007669"/>
    <property type="project" value="InterPro"/>
</dbReference>
<evidence type="ECO:0000256" key="3">
    <source>
        <dbReference type="SAM" id="Phobius"/>
    </source>
</evidence>
<dbReference type="EMBL" id="HG793150">
    <property type="protein sequence ID" value="CRL26239.1"/>
    <property type="molecule type" value="Genomic_DNA"/>
</dbReference>
<dbReference type="GO" id="GO:0020037">
    <property type="term" value="F:heme binding"/>
    <property type="evidence" value="ECO:0007669"/>
    <property type="project" value="InterPro"/>
</dbReference>
<name>A0A0G4PIR9_PENC3</name>
<dbReference type="GO" id="GO:0043386">
    <property type="term" value="P:mycotoxin biosynthetic process"/>
    <property type="evidence" value="ECO:0007669"/>
    <property type="project" value="UniProtKB-ARBA"/>
</dbReference>
<dbReference type="Proteomes" id="UP000053732">
    <property type="component" value="Unassembled WGS sequence"/>
</dbReference>
<keyword evidence="3" id="KW-0812">Transmembrane</keyword>
<dbReference type="CDD" id="cd11069">
    <property type="entry name" value="CYP_FUM15-like"/>
    <property type="match status" value="1"/>
</dbReference>
<dbReference type="AlphaFoldDB" id="A0A0G4PIR9"/>
<dbReference type="STRING" id="1429867.A0A0G4PIR9"/>
<dbReference type="GO" id="GO:0016705">
    <property type="term" value="F:oxidoreductase activity, acting on paired donors, with incorporation or reduction of molecular oxygen"/>
    <property type="evidence" value="ECO:0007669"/>
    <property type="project" value="InterPro"/>
</dbReference>
<accession>A0A0G4PIR9</accession>
<proteinExistence type="inferred from homology"/>
<keyword evidence="5" id="KW-1185">Reference proteome</keyword>
<comment type="similarity">
    <text evidence="1">Belongs to the cytochrome P450 family.</text>
</comment>
<dbReference type="Pfam" id="PF00067">
    <property type="entry name" value="p450"/>
    <property type="match status" value="1"/>
</dbReference>
<keyword evidence="2" id="KW-0408">Iron</keyword>
<evidence type="ECO:0000313" key="4">
    <source>
        <dbReference type="EMBL" id="CRL26239.1"/>
    </source>
</evidence>
<dbReference type="InterPro" id="IPR050121">
    <property type="entry name" value="Cytochrome_P450_monoxygenase"/>
</dbReference>
<sequence length="544" mass="60839">MPAKSSFTVKFSLWTAITWFGLRLCGFRFESIGSFTAWICGTWFSYCVLILSWRTLGRRWFSPLNDLPGPKGENFLFQNASAIFDQPLGNKITDWVNSIPNDGLLHFFGLLGAEYLVPTSVESLSDVLSNRSYQFQKTSGLRRYAVRFFGEGLVVQEGNKHKKNRKSFVQVFNQRQVDKLKPILSSKASQIVQHVSQNCVSDNKKGGKFATINVNEFAKLISLDVMGIIALGIDFNSILGQNLEIFDIFQTLFSSNEHKKSHFMWHNSAPPSLVTMFPSKIDRQMETAYKQLRKSLEQLIPEKLASLKSTDLSDQDILTQIACSGDFTQEEIIPQIVTTLAAGFESTASSLSWTLYCLAANPEAQNNLRQELREAKSTKNALSEEDYEKLPLLNGVCSEASRLFPTFAMTLRKAICDTYISGRLVQAGTYIAIVPRAINRAKHLWGDDAEQFVPERWIDRSDSTSPKINPMGGSSSPICMLSFLYGPRSCVGRSLALAEIRRVTARIVECFHLQTASSSIPQPTGWLSSGPPPDLTLLFSPVEE</sequence>
<feature type="binding site" description="axial binding residue" evidence="2">
    <location>
        <position position="490"/>
    </location>
    <ligand>
        <name>heme</name>
        <dbReference type="ChEBI" id="CHEBI:30413"/>
    </ligand>
    <ligandPart>
        <name>Fe</name>
        <dbReference type="ChEBI" id="CHEBI:18248"/>
    </ligandPart>
</feature>
<keyword evidence="3" id="KW-0472">Membrane</keyword>
<keyword evidence="2" id="KW-0349">Heme</keyword>
<dbReference type="InterPro" id="IPR036396">
    <property type="entry name" value="Cyt_P450_sf"/>
</dbReference>
<dbReference type="InterPro" id="IPR001128">
    <property type="entry name" value="Cyt_P450"/>
</dbReference>
<dbReference type="InterPro" id="IPR002401">
    <property type="entry name" value="Cyt_P450_E_grp-I"/>
</dbReference>
<dbReference type="Gene3D" id="1.10.630.10">
    <property type="entry name" value="Cytochrome P450"/>
    <property type="match status" value="1"/>
</dbReference>
<keyword evidence="3" id="KW-1133">Transmembrane helix</keyword>
<dbReference type="GO" id="GO:0005506">
    <property type="term" value="F:iron ion binding"/>
    <property type="evidence" value="ECO:0007669"/>
    <property type="project" value="InterPro"/>
</dbReference>
<dbReference type="PANTHER" id="PTHR24305">
    <property type="entry name" value="CYTOCHROME P450"/>
    <property type="match status" value="1"/>
</dbReference>